<name>A0A813URX4_9BILA</name>
<evidence type="ECO:0000313" key="2">
    <source>
        <dbReference type="EMBL" id="CAF0833006.1"/>
    </source>
</evidence>
<keyword evidence="3" id="KW-1185">Reference proteome</keyword>
<evidence type="ECO:0000256" key="1">
    <source>
        <dbReference type="SAM" id="SignalP"/>
    </source>
</evidence>
<organism evidence="2 3">
    <name type="scientific">Brachionus calyciflorus</name>
    <dbReference type="NCBI Taxonomy" id="104777"/>
    <lineage>
        <taxon>Eukaryota</taxon>
        <taxon>Metazoa</taxon>
        <taxon>Spiralia</taxon>
        <taxon>Gnathifera</taxon>
        <taxon>Rotifera</taxon>
        <taxon>Eurotatoria</taxon>
        <taxon>Monogononta</taxon>
        <taxon>Pseudotrocha</taxon>
        <taxon>Ploima</taxon>
        <taxon>Brachionidae</taxon>
        <taxon>Brachionus</taxon>
    </lineage>
</organism>
<dbReference type="Proteomes" id="UP000663879">
    <property type="component" value="Unassembled WGS sequence"/>
</dbReference>
<evidence type="ECO:0000313" key="3">
    <source>
        <dbReference type="Proteomes" id="UP000663879"/>
    </source>
</evidence>
<keyword evidence="1" id="KW-0732">Signal</keyword>
<sequence>MKLFFLQILMINFLNQLESFPLKNISQQSIESDTITAFINIANKEKPKVINQTLLLNPNENNLKSQNFLPEFFDIFDLNISDQEYFLNDDDEDDDIDEEKFEIYLSKLEDLVEDLATYSEIDLDSLYFNIETDDDISEEDRSYEEELSSDSKLIKLLKKVIHVKQRMEDLKTSGDLSKYRDRQLKHQFIDFYEKFVKKNYERLENAIEIIRKNF</sequence>
<feature type="signal peptide" evidence="1">
    <location>
        <begin position="1"/>
        <end position="19"/>
    </location>
</feature>
<protein>
    <submittedName>
        <fullName evidence="2">Uncharacterized protein</fullName>
    </submittedName>
</protein>
<dbReference type="AlphaFoldDB" id="A0A813URX4"/>
<dbReference type="EMBL" id="CAJNOC010001079">
    <property type="protein sequence ID" value="CAF0833006.1"/>
    <property type="molecule type" value="Genomic_DNA"/>
</dbReference>
<reference evidence="2" key="1">
    <citation type="submission" date="2021-02" db="EMBL/GenBank/DDBJ databases">
        <authorList>
            <person name="Nowell W R."/>
        </authorList>
    </citation>
    <scope>NUCLEOTIDE SEQUENCE</scope>
    <source>
        <strain evidence="2">Ploen Becks lab</strain>
    </source>
</reference>
<accession>A0A813URX4</accession>
<gene>
    <name evidence="2" type="ORF">OXX778_LOCUS8064</name>
</gene>
<comment type="caution">
    <text evidence="2">The sequence shown here is derived from an EMBL/GenBank/DDBJ whole genome shotgun (WGS) entry which is preliminary data.</text>
</comment>
<feature type="chain" id="PRO_5032519433" evidence="1">
    <location>
        <begin position="20"/>
        <end position="214"/>
    </location>
</feature>
<proteinExistence type="predicted"/>